<dbReference type="InterPro" id="IPR003719">
    <property type="entry name" value="Phenazine_PhzF-like"/>
</dbReference>
<dbReference type="Pfam" id="PF02567">
    <property type="entry name" value="PhzC-PhzF"/>
    <property type="match status" value="1"/>
</dbReference>
<gene>
    <name evidence="2" type="ORF">KSS89_11715</name>
</gene>
<evidence type="ECO:0000313" key="3">
    <source>
        <dbReference type="Proteomes" id="UP000693952"/>
    </source>
</evidence>
<reference evidence="2" key="1">
    <citation type="submission" date="2021-06" db="EMBL/GenBank/DDBJ databases">
        <title>Updating the genus Pseudomonas: Description of 43 new species and partition of the Pseudomonas putida group.</title>
        <authorList>
            <person name="Girard L."/>
            <person name="Lood C."/>
            <person name="Vandamme P."/>
            <person name="Rokni-Zadeh H."/>
            <person name="van Noort V."/>
            <person name="Hofte M."/>
            <person name="Lavigne R."/>
            <person name="De Mot R."/>
        </authorList>
    </citation>
    <scope>NUCLEOTIDE SEQUENCE</scope>
    <source>
        <strain evidence="2">CMR12a</strain>
    </source>
</reference>
<dbReference type="PANTHER" id="PTHR13774">
    <property type="entry name" value="PHENAZINE BIOSYNTHESIS PROTEIN"/>
    <property type="match status" value="1"/>
</dbReference>
<dbReference type="PANTHER" id="PTHR13774:SF32">
    <property type="entry name" value="ANTISENSE-ENHANCING SEQUENCE 1"/>
    <property type="match status" value="1"/>
</dbReference>
<keyword evidence="3" id="KW-1185">Reference proteome</keyword>
<evidence type="ECO:0000256" key="1">
    <source>
        <dbReference type="ARBA" id="ARBA00008270"/>
    </source>
</evidence>
<protein>
    <submittedName>
        <fullName evidence="2">PhzF family phenazine biosynthesis protein</fullName>
    </submittedName>
</protein>
<dbReference type="Gene3D" id="3.10.310.10">
    <property type="entry name" value="Diaminopimelate Epimerase, Chain A, domain 1"/>
    <property type="match status" value="2"/>
</dbReference>
<dbReference type="SUPFAM" id="SSF54506">
    <property type="entry name" value="Diaminopimelate epimerase-like"/>
    <property type="match status" value="1"/>
</dbReference>
<comment type="similarity">
    <text evidence="1">Belongs to the PhzF family.</text>
</comment>
<name>A0ABX8MUH1_9PSED</name>
<dbReference type="RefSeq" id="WP_124346325.1">
    <property type="nucleotide sequence ID" value="NZ_CP027706.1"/>
</dbReference>
<proteinExistence type="inferred from homology"/>
<dbReference type="NCBIfam" id="TIGR00654">
    <property type="entry name" value="PhzF_family"/>
    <property type="match status" value="1"/>
</dbReference>
<organism evidence="2 3">
    <name type="scientific">Pseudomonas sessilinigenes</name>
    <dbReference type="NCBI Taxonomy" id="658629"/>
    <lineage>
        <taxon>Bacteria</taxon>
        <taxon>Pseudomonadati</taxon>
        <taxon>Pseudomonadota</taxon>
        <taxon>Gammaproteobacteria</taxon>
        <taxon>Pseudomonadales</taxon>
        <taxon>Pseudomonadaceae</taxon>
        <taxon>Pseudomonas</taxon>
    </lineage>
</organism>
<accession>A0ABX8MUH1</accession>
<dbReference type="Proteomes" id="UP000693952">
    <property type="component" value="Chromosome"/>
</dbReference>
<sequence>MSTLAFKQVDVFSSTPLKGNPVAVVFDADGLDDQQMARFANWTNLSETTFILKPRDPRADYRLRIFTTLDELPFAGHPTLGSCHAWLESGGVPQGEEIVQECAVGLVRIRRQGQQLAFLAPPLLRSGPVAAQLLEQVCRGLRLAPADIVAAQWVDNGAGWLAVMLASRQQVLDLQPDYPALSGLAVGVIAPCDPQVDASDAQFEVRAFIAGDGMPEDPATGSLNAGIAQWLLGAGLAPSRYRVSQGLSMGRAGCIEVEQVGDEVWVGGAASTCIEGRLNLASRS</sequence>
<evidence type="ECO:0000313" key="2">
    <source>
        <dbReference type="EMBL" id="QXH42846.1"/>
    </source>
</evidence>
<dbReference type="PIRSF" id="PIRSF016184">
    <property type="entry name" value="PhzC_PhzF"/>
    <property type="match status" value="1"/>
</dbReference>
<dbReference type="EMBL" id="CP077074">
    <property type="protein sequence ID" value="QXH42846.1"/>
    <property type="molecule type" value="Genomic_DNA"/>
</dbReference>